<gene>
    <name evidence="3" type="ORF">BJ958_004059</name>
</gene>
<dbReference type="PANTHER" id="PTHR36834:SF1">
    <property type="entry name" value="INTEGRAL MEMBRANE PROTEIN"/>
    <property type="match status" value="1"/>
</dbReference>
<evidence type="ECO:0000256" key="1">
    <source>
        <dbReference type="SAM" id="Phobius"/>
    </source>
</evidence>
<dbReference type="InterPro" id="IPR006976">
    <property type="entry name" value="VanZ-like"/>
</dbReference>
<dbReference type="InterPro" id="IPR053150">
    <property type="entry name" value="Teicoplanin_resist-assoc"/>
</dbReference>
<feature type="transmembrane region" description="Helical" evidence="1">
    <location>
        <begin position="206"/>
        <end position="228"/>
    </location>
</feature>
<dbReference type="EMBL" id="JACCBF010000001">
    <property type="protein sequence ID" value="NYD32513.1"/>
    <property type="molecule type" value="Genomic_DNA"/>
</dbReference>
<keyword evidence="1" id="KW-0812">Transmembrane</keyword>
<dbReference type="AlphaFoldDB" id="A0A852RC20"/>
<protein>
    <submittedName>
        <fullName evidence="3">Glycopeptide antibiotics resistance protein</fullName>
    </submittedName>
</protein>
<feature type="transmembrane region" description="Helical" evidence="1">
    <location>
        <begin position="168"/>
        <end position="186"/>
    </location>
</feature>
<dbReference type="RefSeq" id="WP_179728676.1">
    <property type="nucleotide sequence ID" value="NZ_BAABEF010000001.1"/>
</dbReference>
<name>A0A852RC20_9ACTN</name>
<reference evidence="3 4" key="1">
    <citation type="submission" date="2020-07" db="EMBL/GenBank/DDBJ databases">
        <title>Sequencing the genomes of 1000 actinobacteria strains.</title>
        <authorList>
            <person name="Klenk H.-P."/>
        </authorList>
    </citation>
    <scope>NUCLEOTIDE SEQUENCE [LARGE SCALE GENOMIC DNA]</scope>
    <source>
        <strain evidence="3 4">DSM 19082</strain>
    </source>
</reference>
<evidence type="ECO:0000313" key="3">
    <source>
        <dbReference type="EMBL" id="NYD32513.1"/>
    </source>
</evidence>
<evidence type="ECO:0000313" key="4">
    <source>
        <dbReference type="Proteomes" id="UP000582231"/>
    </source>
</evidence>
<comment type="caution">
    <text evidence="3">The sequence shown here is derived from an EMBL/GenBank/DDBJ whole genome shotgun (WGS) entry which is preliminary data.</text>
</comment>
<organism evidence="3 4">
    <name type="scientific">Nocardioides kongjuensis</name>
    <dbReference type="NCBI Taxonomy" id="349522"/>
    <lineage>
        <taxon>Bacteria</taxon>
        <taxon>Bacillati</taxon>
        <taxon>Actinomycetota</taxon>
        <taxon>Actinomycetes</taxon>
        <taxon>Propionibacteriales</taxon>
        <taxon>Nocardioidaceae</taxon>
        <taxon>Nocardioides</taxon>
    </lineage>
</organism>
<feature type="transmembrane region" description="Helical" evidence="1">
    <location>
        <begin position="6"/>
        <end position="29"/>
    </location>
</feature>
<sequence>MSDQVMNAVIATALGTVVAVLLLIPVAAVEYRKDGRLGPRDLTVLLSGAVYGLALWTYTLLPMPADDDYACAGRQTVPFDTIRAIDWGDLGSRAGLSALVHDAAFLQVALNVLLFVPLGWFVRRIARRGVVVATLLGFSVSLLIETTQATGVWHLYDCAYRLFDVDDLMINTLGATLGSLVSAIFIRRQRPEVVWPTTITLGRRWVGMVCDGLFVLLLGSTLSIAWRAVQLYVVEVPFEDLPTTPERLLQWGVPGLVEAVAVLLGGRSVGEWVVSVRTTGGRGPVPVARLVKLVTGVGPFVALLAIPGAWTGPVLALFVVVSLVAAVPRAGGHRGLSHGAAGLDLEIVLPRSAREREPVRSAS</sequence>
<evidence type="ECO:0000259" key="2">
    <source>
        <dbReference type="Pfam" id="PF04892"/>
    </source>
</evidence>
<dbReference type="PANTHER" id="PTHR36834">
    <property type="entry name" value="MEMBRANE PROTEIN-RELATED"/>
    <property type="match status" value="1"/>
</dbReference>
<dbReference type="Pfam" id="PF04892">
    <property type="entry name" value="VanZ"/>
    <property type="match status" value="1"/>
</dbReference>
<dbReference type="Proteomes" id="UP000582231">
    <property type="component" value="Unassembled WGS sequence"/>
</dbReference>
<feature type="domain" description="VanZ-like" evidence="2">
    <location>
        <begin position="50"/>
        <end position="185"/>
    </location>
</feature>
<proteinExistence type="predicted"/>
<feature type="transmembrane region" description="Helical" evidence="1">
    <location>
        <begin position="312"/>
        <end position="330"/>
    </location>
</feature>
<feature type="transmembrane region" description="Helical" evidence="1">
    <location>
        <begin position="41"/>
        <end position="59"/>
    </location>
</feature>
<keyword evidence="1" id="KW-1133">Transmembrane helix</keyword>
<accession>A0A852RC20</accession>
<feature type="transmembrane region" description="Helical" evidence="1">
    <location>
        <begin position="129"/>
        <end position="156"/>
    </location>
</feature>
<keyword evidence="4" id="KW-1185">Reference proteome</keyword>
<keyword evidence="1" id="KW-0472">Membrane</keyword>
<feature type="transmembrane region" description="Helical" evidence="1">
    <location>
        <begin position="103"/>
        <end position="122"/>
    </location>
</feature>